<keyword evidence="3" id="KW-1185">Reference proteome</keyword>
<feature type="transmembrane region" description="Helical" evidence="1">
    <location>
        <begin position="9"/>
        <end position="28"/>
    </location>
</feature>
<evidence type="ECO:0000313" key="3">
    <source>
        <dbReference type="Proteomes" id="UP000694308"/>
    </source>
</evidence>
<evidence type="ECO:0000256" key="1">
    <source>
        <dbReference type="SAM" id="Phobius"/>
    </source>
</evidence>
<name>A0A949X2Z3_9CLOT</name>
<keyword evidence="1" id="KW-0472">Membrane</keyword>
<reference evidence="2" key="1">
    <citation type="submission" date="2020-12" db="EMBL/GenBank/DDBJ databases">
        <title>Clostridium thailandense sp. nov., a novel acetogenic bacterium isolated from peat land soil in Thailand.</title>
        <authorList>
            <person name="Chaikitkaew S."/>
            <person name="Birkeland N.K."/>
        </authorList>
    </citation>
    <scope>NUCLEOTIDE SEQUENCE</scope>
    <source>
        <strain evidence="2">PL3</strain>
    </source>
</reference>
<gene>
    <name evidence="2" type="ORF">I6U48_02745</name>
</gene>
<dbReference type="AlphaFoldDB" id="A0A949X2Z3"/>
<protein>
    <submittedName>
        <fullName evidence="2">Uncharacterized protein</fullName>
    </submittedName>
</protein>
<evidence type="ECO:0000313" key="2">
    <source>
        <dbReference type="EMBL" id="MBV7271833.1"/>
    </source>
</evidence>
<organism evidence="2 3">
    <name type="scientific">Clostridium thailandense</name>
    <dbReference type="NCBI Taxonomy" id="2794346"/>
    <lineage>
        <taxon>Bacteria</taxon>
        <taxon>Bacillati</taxon>
        <taxon>Bacillota</taxon>
        <taxon>Clostridia</taxon>
        <taxon>Eubacteriales</taxon>
        <taxon>Clostridiaceae</taxon>
        <taxon>Clostridium</taxon>
    </lineage>
</organism>
<dbReference type="RefSeq" id="WP_218318869.1">
    <property type="nucleotide sequence ID" value="NZ_JAEEGC010000010.1"/>
</dbReference>
<keyword evidence="1" id="KW-0812">Transmembrane</keyword>
<sequence length="87" mass="9579">MVQKQIKGIISAVTLFLIGITIIYVGLFKGHDIAINVSRPAGATVWTTPPELISGYTFFLGIIGVSLIILSIMFSTVLFMYWLNKSK</sequence>
<proteinExistence type="predicted"/>
<dbReference type="Proteomes" id="UP000694308">
    <property type="component" value="Unassembled WGS sequence"/>
</dbReference>
<dbReference type="EMBL" id="JAEEGC010000010">
    <property type="protein sequence ID" value="MBV7271833.1"/>
    <property type="molecule type" value="Genomic_DNA"/>
</dbReference>
<keyword evidence="1" id="KW-1133">Transmembrane helix</keyword>
<feature type="transmembrane region" description="Helical" evidence="1">
    <location>
        <begin position="56"/>
        <end position="83"/>
    </location>
</feature>
<accession>A0A949X2Z3</accession>
<comment type="caution">
    <text evidence="2">The sequence shown here is derived from an EMBL/GenBank/DDBJ whole genome shotgun (WGS) entry which is preliminary data.</text>
</comment>